<name>A0ABU8QMY8_9PSED</name>
<gene>
    <name evidence="1" type="ORF">V7S98_02140</name>
</gene>
<keyword evidence="2" id="KW-1185">Reference proteome</keyword>
<evidence type="ECO:0008006" key="3">
    <source>
        <dbReference type="Google" id="ProtNLM"/>
    </source>
</evidence>
<evidence type="ECO:0000313" key="1">
    <source>
        <dbReference type="EMBL" id="MEJ5862019.1"/>
    </source>
</evidence>
<proteinExistence type="predicted"/>
<evidence type="ECO:0000313" key="2">
    <source>
        <dbReference type="Proteomes" id="UP001380290"/>
    </source>
</evidence>
<protein>
    <recommendedName>
        <fullName evidence="3">Antitoxin VbhA domain-containing protein</fullName>
    </recommendedName>
</protein>
<dbReference type="EMBL" id="JBBHLC010000003">
    <property type="protein sequence ID" value="MEJ5862019.1"/>
    <property type="molecule type" value="Genomic_DNA"/>
</dbReference>
<accession>A0ABU8QMY8</accession>
<comment type="caution">
    <text evidence="1">The sequence shown here is derived from an EMBL/GenBank/DDBJ whole genome shotgun (WGS) entry which is preliminary data.</text>
</comment>
<reference evidence="1 2" key="1">
    <citation type="submission" date="2024-02" db="EMBL/GenBank/DDBJ databases">
        <title>Identification of pathogenicity and growth-promoting function of Pseudomonas putida variant.</title>
        <authorList>
            <person name="Sun J."/>
        </authorList>
    </citation>
    <scope>NUCLEOTIDE SEQUENCE [LARGE SCALE GENOMIC DNA]</scope>
    <source>
        <strain evidence="1 2">A03</strain>
    </source>
</reference>
<dbReference type="Proteomes" id="UP001380290">
    <property type="component" value="Unassembled WGS sequence"/>
</dbReference>
<sequence length="63" mass="7202">MECNEGNAAMLEWRNRFLSEGVLQEDDYDQALRNAEALEHAGVISTREWVELVRLANAALLRL</sequence>
<organism evidence="1 2">
    <name type="scientific">Pseudomonas farsensis</name>
    <dbReference type="NCBI Taxonomy" id="2745492"/>
    <lineage>
        <taxon>Bacteria</taxon>
        <taxon>Pseudomonadati</taxon>
        <taxon>Pseudomonadota</taxon>
        <taxon>Gammaproteobacteria</taxon>
        <taxon>Pseudomonadales</taxon>
        <taxon>Pseudomonadaceae</taxon>
        <taxon>Pseudomonas</taxon>
    </lineage>
</organism>